<proteinExistence type="predicted"/>
<evidence type="ECO:0000313" key="1">
    <source>
        <dbReference type="EMBL" id="RAH62427.1"/>
    </source>
</evidence>
<protein>
    <submittedName>
        <fullName evidence="1">Uncharacterized protein</fullName>
    </submittedName>
</protein>
<keyword evidence="2" id="KW-1185">Reference proteome</keyword>
<gene>
    <name evidence="1" type="ORF">BO85DRAFT_135286</name>
</gene>
<dbReference type="GeneID" id="37157435"/>
<name>A0A8G1RCA9_9EURO</name>
<dbReference type="AlphaFoldDB" id="A0A8G1RCA9"/>
<sequence length="200" mass="21982">MPVADIMRAYQLGSAAACVPSSARTARQEDHPHPVGYQSHRRTQVNYGGKSTLQKLRQLITTPLFNQNSLTMDSRAQLSLMGKGSTTIVGGHATIGSFSADVLAFFLRRIMFCSSCSTILPCFCATSFSMALIRPSGLLHIQKGELHPAIFRRDYDRVAQSTLCVRFLRGETTALGSSFPWEGSFQVTYESWSMTVCSSV</sequence>
<organism evidence="1 2">
    <name type="scientific">Aspergillus piperis CBS 112811</name>
    <dbReference type="NCBI Taxonomy" id="1448313"/>
    <lineage>
        <taxon>Eukaryota</taxon>
        <taxon>Fungi</taxon>
        <taxon>Dikarya</taxon>
        <taxon>Ascomycota</taxon>
        <taxon>Pezizomycotina</taxon>
        <taxon>Eurotiomycetes</taxon>
        <taxon>Eurotiomycetidae</taxon>
        <taxon>Eurotiales</taxon>
        <taxon>Aspergillaceae</taxon>
        <taxon>Aspergillus</taxon>
        <taxon>Aspergillus subgen. Circumdati</taxon>
    </lineage>
</organism>
<accession>A0A8G1RCA9</accession>
<reference evidence="1 2" key="1">
    <citation type="submission" date="2018-02" db="EMBL/GenBank/DDBJ databases">
        <title>The genomes of Aspergillus section Nigri reveals drivers in fungal speciation.</title>
        <authorList>
            <consortium name="DOE Joint Genome Institute"/>
            <person name="Vesth T.C."/>
            <person name="Nybo J."/>
            <person name="Theobald S."/>
            <person name="Brandl J."/>
            <person name="Frisvad J.C."/>
            <person name="Nielsen K.F."/>
            <person name="Lyhne E.K."/>
            <person name="Kogle M.E."/>
            <person name="Kuo A."/>
            <person name="Riley R."/>
            <person name="Clum A."/>
            <person name="Nolan M."/>
            <person name="Lipzen A."/>
            <person name="Salamov A."/>
            <person name="Henrissat B."/>
            <person name="Wiebenga A."/>
            <person name="De vries R.P."/>
            <person name="Grigoriev I.V."/>
            <person name="Mortensen U.H."/>
            <person name="Andersen M.R."/>
            <person name="Baker S.E."/>
        </authorList>
    </citation>
    <scope>NUCLEOTIDE SEQUENCE [LARGE SCALE GENOMIC DNA]</scope>
    <source>
        <strain evidence="1 2">CBS 112811</strain>
    </source>
</reference>
<dbReference type="RefSeq" id="XP_025520349.1">
    <property type="nucleotide sequence ID" value="XM_025654033.1"/>
</dbReference>
<dbReference type="Proteomes" id="UP000249526">
    <property type="component" value="Unassembled WGS sequence"/>
</dbReference>
<evidence type="ECO:0000313" key="2">
    <source>
        <dbReference type="Proteomes" id="UP000249526"/>
    </source>
</evidence>
<dbReference type="EMBL" id="KZ825055">
    <property type="protein sequence ID" value="RAH62427.1"/>
    <property type="molecule type" value="Genomic_DNA"/>
</dbReference>